<dbReference type="InterPro" id="IPR001849">
    <property type="entry name" value="PH_domain"/>
</dbReference>
<evidence type="ECO:0000259" key="7">
    <source>
        <dbReference type="PROSITE" id="PS50003"/>
    </source>
</evidence>
<feature type="compositionally biased region" description="Low complexity" evidence="6">
    <location>
        <begin position="1202"/>
        <end position="1217"/>
    </location>
</feature>
<proteinExistence type="predicted"/>
<feature type="compositionally biased region" description="Polar residues" evidence="6">
    <location>
        <begin position="716"/>
        <end position="727"/>
    </location>
</feature>
<dbReference type="InterPro" id="IPR036020">
    <property type="entry name" value="WW_dom_sf"/>
</dbReference>
<feature type="compositionally biased region" description="Basic and acidic residues" evidence="6">
    <location>
        <begin position="907"/>
        <end position="921"/>
    </location>
</feature>
<sequence>MAADLNPDWLSCLPSSWSYGVTRDGRVFFINEEAKSTTWLHPVTGEAVITGHRKTPDLPTGWEEGYTFEGARCFINHNERKVTCKHPVSGVPSQDNCIFVVNEQPATKAPEAEKKERPTSTMSEASNYTGGSDYTTHPSSPTTRPSRSSKKVHNFGKRSNSIKRNPNAPVIKNGWLHKQDSTGMKMWKKRWFVLSDMCLFYYRDEKEEGILGSILLPSFHISMLSVDDHITRKYAFKATHPNMRTYYFSTDTAKDMESWMKVMSDAAMAHSEPIRRLEKVKLDSRVPQEMNNMLNHRVLTRPEIQNNERNRETLRQEDKKSKPSEKPQKDKDRVSMQKDGERFSENYTHRQKDGERYMLQKDLEKFVLQKDGEKYAVQKEGDKYLLQKDGHKYTVHKDGDKYTLQRELEMYNPPKDAEKIPQKDARFSLVQKELEKPVPPPRSEEKYGFQKEGTIERPLTKINSIKLQPAQAAAIAAAVSSSRMMQKQVNGSGERAGDRSPGDLSTVRTSVPPPTQPAPEPERSLSRTSSMQQLEQWVRTHRTRAPDDDTRSITSYQTLPRNMPSHRAQIVPRYPEGYRTLPRNMLRPDSICSVAGSVYDRALQPSTQEKRRSIRDDTMWQLYEWQQRQAHSRLGYGTLPSPKTMGQIAESIPTSPSHGSLAGYHTFSPNRPLNPDSRSELSSPVFRGDVTIERRHRPHLSKYSYPAERRAAPPAQNITAQSLQGKTMSPEEYRENTYMYRPEELDVDAKLSRLCEQDKVVRTQEEKLQQLHREKHTLETALLSASQEIEMSSENPAAVQSVVQQRDVLQSGLLSTCRELSRVSTELERSWREYDRLEADVTLAKTNLLEQLEALGSPQTEPPSQKHVQIQKELWRIQDVMEALSKNKPKRNPEPSFPGANPLSTLHKSEGPDYRLYKSEPELTTVAEVDESNGEDKSEQTAEKEPPGVTKGIVYPVGVVSPRTKSPMPESSTIASYVTLRKTKKPDPRTCQPQDRPRSAVEQMSSGAEVGRTRMSVEEQMERIRRHQQGALRERRREDGSLSRSLSFTKDSTYYTLQARKKSPVISPDEQDERRDMTPVERDTKHTKHPDAEENCRDTKEQLPAHTHLEIKDKASVTRSVSMKESLLKSVSPKPVLKQDESECKLEYDRKLATQNSLQTAVMVRVGTEEDEEDEEEEQKDSVQQQEDSYELSNSKHSTLISVNSVSTPPQSPSSSSSPPPPPSPPQLTDGSHFMCV</sequence>
<evidence type="ECO:0000256" key="3">
    <source>
        <dbReference type="ARBA" id="ARBA00022553"/>
    </source>
</evidence>
<dbReference type="InterPro" id="IPR011993">
    <property type="entry name" value="PH-like_dom_sf"/>
</dbReference>
<keyword evidence="3" id="KW-0597">Phosphoprotein</keyword>
<dbReference type="Pfam" id="PF00169">
    <property type="entry name" value="PH"/>
    <property type="match status" value="1"/>
</dbReference>
<feature type="compositionally biased region" description="Basic and acidic residues" evidence="6">
    <location>
        <begin position="1032"/>
        <end position="1041"/>
    </location>
</feature>
<evidence type="ECO:0000313" key="10">
    <source>
        <dbReference type="RefSeq" id="XP_009298286.1"/>
    </source>
</evidence>
<dbReference type="CDD" id="cd00201">
    <property type="entry name" value="WW"/>
    <property type="match status" value="1"/>
</dbReference>
<dbReference type="SUPFAM" id="SSF50729">
    <property type="entry name" value="PH domain-like"/>
    <property type="match status" value="1"/>
</dbReference>
<feature type="region of interest" description="Disordered" evidence="6">
    <location>
        <begin position="885"/>
        <end position="1045"/>
    </location>
</feature>
<feature type="compositionally biased region" description="Polar residues" evidence="6">
    <location>
        <begin position="526"/>
        <end position="535"/>
    </location>
</feature>
<feature type="domain" description="WW" evidence="8">
    <location>
        <begin position="11"/>
        <end position="44"/>
    </location>
</feature>
<dbReference type="PANTHER" id="PTHR12752:SF3">
    <property type="entry name" value="PLECKSTRIN HOMOLOGY DOMAIN-CONTAINING FAMILY A MEMBER 5"/>
    <property type="match status" value="1"/>
</dbReference>
<dbReference type="CTD" id="54477"/>
<dbReference type="SMART" id="SM00456">
    <property type="entry name" value="WW"/>
    <property type="match status" value="2"/>
</dbReference>
<dbReference type="OrthoDB" id="43122at2759"/>
<evidence type="ECO:0000256" key="5">
    <source>
        <dbReference type="SAM" id="Coils"/>
    </source>
</evidence>
<feature type="compositionally biased region" description="Basic and acidic residues" evidence="6">
    <location>
        <begin position="1072"/>
        <end position="1116"/>
    </location>
</feature>
<keyword evidence="2" id="KW-0963">Cytoplasm</keyword>
<dbReference type="PANTHER" id="PTHR12752">
    <property type="entry name" value="PHOSPHOINOSITOL 3-PHOSPHATE-BINDING PROTEIN"/>
    <property type="match status" value="1"/>
</dbReference>
<dbReference type="Proteomes" id="UP000000437">
    <property type="component" value="Chromosome 4"/>
</dbReference>
<feature type="compositionally biased region" description="Basic and acidic residues" evidence="6">
    <location>
        <begin position="934"/>
        <end position="946"/>
    </location>
</feature>
<reference evidence="10" key="1">
    <citation type="submission" date="2025-08" db="UniProtKB">
        <authorList>
            <consortium name="RefSeq"/>
        </authorList>
    </citation>
    <scope>IDENTIFICATION</scope>
    <source>
        <strain evidence="10">Tuebingen</strain>
        <tissue evidence="10">Fibroblasts and whole tissue</tissue>
    </source>
</reference>
<dbReference type="SUPFAM" id="SSF51045">
    <property type="entry name" value="WW domain"/>
    <property type="match status" value="2"/>
</dbReference>
<name>A0A8M3B1H1_DANRE</name>
<evidence type="ECO:0000256" key="2">
    <source>
        <dbReference type="ARBA" id="ARBA00022490"/>
    </source>
</evidence>
<feature type="region of interest" description="Disordered" evidence="6">
    <location>
        <begin position="650"/>
        <end position="682"/>
    </location>
</feature>
<evidence type="ECO:0000313" key="9">
    <source>
        <dbReference type="Proteomes" id="UP000000437"/>
    </source>
</evidence>
<evidence type="ECO:0000259" key="8">
    <source>
        <dbReference type="PROSITE" id="PS50020"/>
    </source>
</evidence>
<dbReference type="GO" id="GO:0005737">
    <property type="term" value="C:cytoplasm"/>
    <property type="evidence" value="ECO:0007669"/>
    <property type="project" value="UniProtKB-SubCell"/>
</dbReference>
<dbReference type="AGR" id="ZFIN:ZDB-GENE-041210-25"/>
<feature type="compositionally biased region" description="Basic and acidic residues" evidence="6">
    <location>
        <begin position="1011"/>
        <end position="1023"/>
    </location>
</feature>
<dbReference type="ZFIN" id="ZDB-GENE-041210-25">
    <property type="gene designation" value="plekha5"/>
</dbReference>
<dbReference type="Pfam" id="PF25541">
    <property type="entry name" value="TBCA_PH"/>
    <property type="match status" value="1"/>
</dbReference>
<feature type="compositionally biased region" description="Polar residues" evidence="6">
    <location>
        <begin position="479"/>
        <end position="491"/>
    </location>
</feature>
<feature type="compositionally biased region" description="Basic and acidic residues" evidence="6">
    <location>
        <begin position="306"/>
        <end position="352"/>
    </location>
</feature>
<gene>
    <name evidence="10 11" type="primary">plekha5</name>
    <name evidence="10" type="synonym">si:ch211-239h19.1</name>
    <name evidence="10" type="synonym">wu:fb16e08</name>
</gene>
<dbReference type="InterPro" id="IPR001202">
    <property type="entry name" value="WW_dom"/>
</dbReference>
<dbReference type="SMART" id="SM00233">
    <property type="entry name" value="PH"/>
    <property type="match status" value="1"/>
</dbReference>
<dbReference type="PROSITE" id="PS50020">
    <property type="entry name" value="WW_DOMAIN_2"/>
    <property type="match status" value="2"/>
</dbReference>
<dbReference type="InterPro" id="IPR057971">
    <property type="entry name" value="PKHA4-7_TBCA"/>
</dbReference>
<dbReference type="AlphaFoldDB" id="A0A8M3B1H1"/>
<dbReference type="FunFam" id="2.20.70.10:FF:000027">
    <property type="entry name" value="pleckstrin homology domain-containing family A member 5 isoform X1"/>
    <property type="match status" value="1"/>
</dbReference>
<evidence type="ECO:0000313" key="11">
    <source>
        <dbReference type="ZFIN" id="ZDB-GENE-041210-25"/>
    </source>
</evidence>
<evidence type="ECO:0000256" key="6">
    <source>
        <dbReference type="SAM" id="MobiDB-lite"/>
    </source>
</evidence>
<dbReference type="Gene3D" id="2.20.70.10">
    <property type="match status" value="2"/>
</dbReference>
<dbReference type="InterPro" id="IPR040392">
    <property type="entry name" value="PKHA4-7_PH"/>
</dbReference>
<dbReference type="FunFam" id="2.30.29.30:FF:000083">
    <property type="entry name" value="Pleckstrin homology domain-containing family A member 5"/>
    <property type="match status" value="1"/>
</dbReference>
<feature type="compositionally biased region" description="Polar residues" evidence="6">
    <location>
        <begin position="119"/>
        <end position="134"/>
    </location>
</feature>
<feature type="compositionally biased region" description="Acidic residues" evidence="6">
    <location>
        <begin position="1169"/>
        <end position="1179"/>
    </location>
</feature>
<feature type="region of interest" description="Disordered" evidence="6">
    <location>
        <begin position="470"/>
        <end position="555"/>
    </location>
</feature>
<dbReference type="Gene3D" id="2.30.29.30">
    <property type="entry name" value="Pleckstrin-homology domain (PH domain)/Phosphotyrosine-binding domain (PTB)"/>
    <property type="match status" value="1"/>
</dbReference>
<feature type="compositionally biased region" description="Low complexity" evidence="6">
    <location>
        <begin position="135"/>
        <end position="146"/>
    </location>
</feature>
<feature type="domain" description="PH" evidence="7">
    <location>
        <begin position="169"/>
        <end position="268"/>
    </location>
</feature>
<feature type="region of interest" description="Disordered" evidence="6">
    <location>
        <begin position="709"/>
        <end position="728"/>
    </location>
</feature>
<keyword evidence="5" id="KW-0175">Coiled coil</keyword>
<feature type="compositionally biased region" description="Basic residues" evidence="6">
    <location>
        <begin position="147"/>
        <end position="156"/>
    </location>
</feature>
<feature type="region of interest" description="Disordered" evidence="6">
    <location>
        <begin position="1161"/>
        <end position="1237"/>
    </location>
</feature>
<comment type="subcellular location">
    <subcellularLocation>
        <location evidence="1">Cytoplasm</location>
    </subcellularLocation>
</comment>
<keyword evidence="9" id="KW-1185">Reference proteome</keyword>
<feature type="domain" description="WW" evidence="8">
    <location>
        <begin position="56"/>
        <end position="89"/>
    </location>
</feature>
<evidence type="ECO:0000256" key="4">
    <source>
        <dbReference type="ARBA" id="ARBA00022737"/>
    </source>
</evidence>
<dbReference type="PROSITE" id="PS50003">
    <property type="entry name" value="PH_DOMAIN"/>
    <property type="match status" value="1"/>
</dbReference>
<protein>
    <submittedName>
        <fullName evidence="10">Pleckstrin homology domain-containing family A member 5 isoform X27</fullName>
    </submittedName>
</protein>
<dbReference type="PROSITE" id="PS01159">
    <property type="entry name" value="WW_DOMAIN_1"/>
    <property type="match status" value="1"/>
</dbReference>
<feature type="region of interest" description="Disordered" evidence="6">
    <location>
        <begin position="289"/>
        <end position="352"/>
    </location>
</feature>
<feature type="coiled-coil region" evidence="5">
    <location>
        <begin position="761"/>
        <end position="788"/>
    </location>
</feature>
<accession>A0A8M3B1H1</accession>
<evidence type="ECO:0000256" key="1">
    <source>
        <dbReference type="ARBA" id="ARBA00004496"/>
    </source>
</evidence>
<feature type="region of interest" description="Disordered" evidence="6">
    <location>
        <begin position="1059"/>
        <end position="1143"/>
    </location>
</feature>
<feature type="region of interest" description="Disordered" evidence="6">
    <location>
        <begin position="107"/>
        <end position="174"/>
    </location>
</feature>
<keyword evidence="4" id="KW-0677">Repeat</keyword>
<dbReference type="RefSeq" id="XP_009298286.1">
    <property type="nucleotide sequence ID" value="XM_009300011.5"/>
</dbReference>
<dbReference type="CDD" id="cd13248">
    <property type="entry name" value="PH_PEPP1_2_3"/>
    <property type="match status" value="1"/>
</dbReference>
<feature type="region of interest" description="Disordered" evidence="6">
    <location>
        <begin position="432"/>
        <end position="452"/>
    </location>
</feature>
<dbReference type="GeneID" id="567300"/>
<organism evidence="9 10">
    <name type="scientific">Danio rerio</name>
    <name type="common">Zebrafish</name>
    <name type="synonym">Brachydanio rerio</name>
    <dbReference type="NCBI Taxonomy" id="7955"/>
    <lineage>
        <taxon>Eukaryota</taxon>
        <taxon>Metazoa</taxon>
        <taxon>Chordata</taxon>
        <taxon>Craniata</taxon>
        <taxon>Vertebrata</taxon>
        <taxon>Euteleostomi</taxon>
        <taxon>Actinopterygii</taxon>
        <taxon>Neopterygii</taxon>
        <taxon>Teleostei</taxon>
        <taxon>Ostariophysi</taxon>
        <taxon>Cypriniformes</taxon>
        <taxon>Danionidae</taxon>
        <taxon>Danioninae</taxon>
        <taxon>Danio</taxon>
    </lineage>
</organism>
<feature type="compositionally biased region" description="Polar residues" evidence="6">
    <location>
        <begin position="1191"/>
        <end position="1201"/>
    </location>
</feature>